<dbReference type="OrthoDB" id="9781066at2"/>
<comment type="function">
    <text evidence="13">Involved in the recovery of exogenous heme iron. Extracts iron from heme while preserving the protoporphyrin ring intact.</text>
</comment>
<evidence type="ECO:0000256" key="4">
    <source>
        <dbReference type="ARBA" id="ARBA00022723"/>
    </source>
</evidence>
<dbReference type="InterPro" id="IPR019546">
    <property type="entry name" value="TAT_signal_bac_arc"/>
</dbReference>
<keyword evidence="3 13" id="KW-0349">Heme</keyword>
<keyword evidence="2 13" id="KW-0575">Peroxidase</keyword>
<dbReference type="GO" id="GO:0030313">
    <property type="term" value="C:cell envelope"/>
    <property type="evidence" value="ECO:0007669"/>
    <property type="project" value="UniProtKB-SubCell"/>
</dbReference>
<dbReference type="AlphaFoldDB" id="A0A229P1U5"/>
<dbReference type="InterPro" id="IPR006314">
    <property type="entry name" value="Dyp_peroxidase"/>
</dbReference>
<evidence type="ECO:0000256" key="2">
    <source>
        <dbReference type="ARBA" id="ARBA00022559"/>
    </source>
</evidence>
<evidence type="ECO:0000259" key="14">
    <source>
        <dbReference type="Pfam" id="PF04261"/>
    </source>
</evidence>
<dbReference type="GO" id="GO:0005829">
    <property type="term" value="C:cytosol"/>
    <property type="evidence" value="ECO:0007669"/>
    <property type="project" value="TreeGrafter"/>
</dbReference>
<dbReference type="InterPro" id="IPR011008">
    <property type="entry name" value="Dimeric_a/b-barrel"/>
</dbReference>
<dbReference type="GO" id="GO:0020037">
    <property type="term" value="F:heme binding"/>
    <property type="evidence" value="ECO:0007669"/>
    <property type="project" value="InterPro"/>
</dbReference>
<evidence type="ECO:0000256" key="13">
    <source>
        <dbReference type="RuleBase" id="RU365017"/>
    </source>
</evidence>
<dbReference type="InterPro" id="IPR048328">
    <property type="entry name" value="Dyp_perox_C"/>
</dbReference>
<evidence type="ECO:0000256" key="7">
    <source>
        <dbReference type="ARBA" id="ARBA00023004"/>
    </source>
</evidence>
<dbReference type="GO" id="GO:0033212">
    <property type="term" value="P:iron import into cell"/>
    <property type="evidence" value="ECO:0007669"/>
    <property type="project" value="InterPro"/>
</dbReference>
<keyword evidence="5" id="KW-0732">Signal</keyword>
<dbReference type="GO" id="GO:0004601">
    <property type="term" value="F:peroxidase activity"/>
    <property type="evidence" value="ECO:0007669"/>
    <property type="project" value="UniProtKB-KW"/>
</dbReference>
<dbReference type="InterPro" id="IPR006313">
    <property type="entry name" value="EfeB/EfeN"/>
</dbReference>
<dbReference type="GO" id="GO:0046872">
    <property type="term" value="F:metal ion binding"/>
    <property type="evidence" value="ECO:0007669"/>
    <property type="project" value="UniProtKB-KW"/>
</dbReference>
<comment type="catalytic activity">
    <reaction evidence="12">
        <text>heme b + 2 H(+) = protoporphyrin IX + Fe(2+)</text>
        <dbReference type="Rhea" id="RHEA:22584"/>
        <dbReference type="ChEBI" id="CHEBI:15378"/>
        <dbReference type="ChEBI" id="CHEBI:29033"/>
        <dbReference type="ChEBI" id="CHEBI:57306"/>
        <dbReference type="ChEBI" id="CHEBI:60344"/>
        <dbReference type="EC" id="4.98.1.1"/>
    </reaction>
    <physiologicalReaction direction="left-to-right" evidence="12">
        <dbReference type="Rhea" id="RHEA:22585"/>
    </physiologicalReaction>
</comment>
<comment type="subcellular location">
    <subcellularLocation>
        <location evidence="1">Cell envelope</location>
    </subcellularLocation>
</comment>
<dbReference type="NCBIfam" id="TIGR01413">
    <property type="entry name" value="Dyp_perox_fam"/>
    <property type="match status" value="1"/>
</dbReference>
<dbReference type="RefSeq" id="WP_089523340.1">
    <property type="nucleotide sequence ID" value="NZ_NMUQ01000001.1"/>
</dbReference>
<dbReference type="PANTHER" id="PTHR30521:SF4">
    <property type="entry name" value="DEFERROCHELATASE"/>
    <property type="match status" value="1"/>
</dbReference>
<accession>A0A229P1U5</accession>
<dbReference type="PROSITE" id="PS51318">
    <property type="entry name" value="TAT"/>
    <property type="match status" value="1"/>
</dbReference>
<dbReference type="Pfam" id="PF20628">
    <property type="entry name" value="Dyp_perox_C"/>
    <property type="match status" value="1"/>
</dbReference>
<evidence type="ECO:0000256" key="11">
    <source>
        <dbReference type="ARBA" id="ARBA00033775"/>
    </source>
</evidence>
<organism evidence="16 17">
    <name type="scientific">Paenibacillus herberti</name>
    <dbReference type="NCBI Taxonomy" id="1619309"/>
    <lineage>
        <taxon>Bacteria</taxon>
        <taxon>Bacillati</taxon>
        <taxon>Bacillota</taxon>
        <taxon>Bacilli</taxon>
        <taxon>Bacillales</taxon>
        <taxon>Paenibacillaceae</taxon>
        <taxon>Paenibacillus</taxon>
    </lineage>
</organism>
<dbReference type="InterPro" id="IPR006311">
    <property type="entry name" value="TAT_signal"/>
</dbReference>
<dbReference type="NCBIfam" id="TIGR01412">
    <property type="entry name" value="tat_substr_1"/>
    <property type="match status" value="1"/>
</dbReference>
<feature type="domain" description="Dyp-type peroxidase C-terminal" evidence="15">
    <location>
        <begin position="225"/>
        <end position="395"/>
    </location>
</feature>
<dbReference type="SUPFAM" id="SSF54909">
    <property type="entry name" value="Dimeric alpha+beta barrel"/>
    <property type="match status" value="1"/>
</dbReference>
<keyword evidence="6 13" id="KW-0560">Oxidoreductase</keyword>
<comment type="caution">
    <text evidence="16">The sequence shown here is derived from an EMBL/GenBank/DDBJ whole genome shotgun (WGS) entry which is preliminary data.</text>
</comment>
<keyword evidence="4 13" id="KW-0479">Metal-binding</keyword>
<dbReference type="EMBL" id="NMUQ01000001">
    <property type="protein sequence ID" value="OXM16256.1"/>
    <property type="molecule type" value="Genomic_DNA"/>
</dbReference>
<dbReference type="Proteomes" id="UP000215145">
    <property type="component" value="Unassembled WGS sequence"/>
</dbReference>
<evidence type="ECO:0000256" key="6">
    <source>
        <dbReference type="ARBA" id="ARBA00023002"/>
    </source>
</evidence>
<dbReference type="Pfam" id="PF10518">
    <property type="entry name" value="TAT_signal"/>
    <property type="match status" value="1"/>
</dbReference>
<dbReference type="NCBIfam" id="TIGR01409">
    <property type="entry name" value="TAT_signal_seq"/>
    <property type="match status" value="1"/>
</dbReference>
<evidence type="ECO:0000259" key="15">
    <source>
        <dbReference type="Pfam" id="PF20628"/>
    </source>
</evidence>
<dbReference type="PANTHER" id="PTHR30521">
    <property type="entry name" value="DEFERROCHELATASE/PEROXIDASE"/>
    <property type="match status" value="1"/>
</dbReference>
<evidence type="ECO:0000256" key="5">
    <source>
        <dbReference type="ARBA" id="ARBA00022729"/>
    </source>
</evidence>
<evidence type="ECO:0000313" key="16">
    <source>
        <dbReference type="EMBL" id="OXM16256.1"/>
    </source>
</evidence>
<reference evidence="16 17" key="1">
    <citation type="submission" date="2017-07" db="EMBL/GenBank/DDBJ databases">
        <title>Paenibacillus herberti R33 genome sequencing and assembly.</title>
        <authorList>
            <person name="Su W."/>
        </authorList>
    </citation>
    <scope>NUCLEOTIDE SEQUENCE [LARGE SCALE GENOMIC DNA]</scope>
    <source>
        <strain evidence="16 17">R33</strain>
    </source>
</reference>
<keyword evidence="17" id="KW-1185">Reference proteome</keyword>
<dbReference type="Pfam" id="PF04261">
    <property type="entry name" value="Dyp_perox_N"/>
    <property type="match status" value="1"/>
</dbReference>
<dbReference type="PROSITE" id="PS51404">
    <property type="entry name" value="DYP_PEROXIDASE"/>
    <property type="match status" value="1"/>
</dbReference>
<dbReference type="InterPro" id="IPR048327">
    <property type="entry name" value="Dyp_perox_N"/>
</dbReference>
<gene>
    <name evidence="16" type="ORF">CGZ75_06075</name>
</gene>
<feature type="domain" description="Dyp-type peroxidase N-terminal" evidence="14">
    <location>
        <begin position="61"/>
        <end position="216"/>
    </location>
</feature>
<protein>
    <recommendedName>
        <fullName evidence="10 13">Deferrochelatase</fullName>
        <ecNumber evidence="13">1.11.1.-</ecNumber>
    </recommendedName>
    <alternativeName>
        <fullName evidence="11 13">Peroxidase EfeB</fullName>
    </alternativeName>
</protein>
<sequence>MQPKKDAGISRREFLKLSAVAAAALAVGGGGAGAALSMFGQSNAPAALSNDERLNFYGAHQAGIITAQQKYLYLGSFRIITDSKADLISMLKEWTKFSTLAAAGGYRKSSGNNLLPPADSGEAMDLGAAKLTITYGFGESFFLDDGKDRFGAAGRKPSHLSRIPRMPKDHLDPAFQAGDIAVQVCADDQQIAFHALRNLIRLASGTAILNWMEEGFTSAPPDGKTPRNLFGFKDGTANKLHQSDFDEVVWAGTGEPEWMRGGSYLAYRKIRMLLEVWDRSSLKAQEDTFGRSKESGAAYGAVGEFDPVPVSEQPVDSHVALAKQSRQSIHRRAYSYTGAIEPRTGQLDAGLLFLSYQRNPQEQFIPMLRLMQSRDRLNEYTQHIASALYACPAGVREGEYIGQSLLKDI</sequence>
<dbReference type="GO" id="GO:0004325">
    <property type="term" value="F:ferrochelatase activity"/>
    <property type="evidence" value="ECO:0007669"/>
    <property type="project" value="UniProtKB-EC"/>
</dbReference>
<name>A0A229P1U5_9BACL</name>
<evidence type="ECO:0000256" key="8">
    <source>
        <dbReference type="ARBA" id="ARBA00023239"/>
    </source>
</evidence>
<evidence type="ECO:0000256" key="10">
    <source>
        <dbReference type="ARBA" id="ARBA00033771"/>
    </source>
</evidence>
<evidence type="ECO:0000313" key="17">
    <source>
        <dbReference type="Proteomes" id="UP000215145"/>
    </source>
</evidence>
<evidence type="ECO:0000256" key="9">
    <source>
        <dbReference type="ARBA" id="ARBA00025737"/>
    </source>
</evidence>
<keyword evidence="8" id="KW-0456">Lyase</keyword>
<proteinExistence type="inferred from homology"/>
<keyword evidence="7 13" id="KW-0408">Iron</keyword>
<evidence type="ECO:0000256" key="1">
    <source>
        <dbReference type="ARBA" id="ARBA00004196"/>
    </source>
</evidence>
<dbReference type="EC" id="1.11.1.-" evidence="13"/>
<comment type="cofactor">
    <cofactor evidence="13">
        <name>heme b</name>
        <dbReference type="ChEBI" id="CHEBI:60344"/>
    </cofactor>
    <text evidence="13">Binds 1 heme b (iron(II)-protoporphyrin IX) group non-covalently per subunit.</text>
</comment>
<evidence type="ECO:0000256" key="3">
    <source>
        <dbReference type="ARBA" id="ARBA00022617"/>
    </source>
</evidence>
<evidence type="ECO:0000256" key="12">
    <source>
        <dbReference type="ARBA" id="ARBA00048856"/>
    </source>
</evidence>
<comment type="similarity">
    <text evidence="9 13">Belongs to the DyP-type peroxidase family.</text>
</comment>